<dbReference type="EMBL" id="LT670817">
    <property type="protein sequence ID" value="SHG05051.1"/>
    <property type="molecule type" value="Genomic_DNA"/>
</dbReference>
<accession>A0A1M5GNC3</accession>
<dbReference type="Pfam" id="PF07758">
    <property type="entry name" value="DUF1614"/>
    <property type="match status" value="1"/>
</dbReference>
<reference evidence="2 3" key="1">
    <citation type="submission" date="2016-11" db="EMBL/GenBank/DDBJ databases">
        <authorList>
            <person name="Jaros S."/>
            <person name="Januszkiewicz K."/>
            <person name="Wedrychowicz H."/>
        </authorList>
    </citation>
    <scope>NUCLEOTIDE SEQUENCE [LARGE SCALE GENOMIC DNA]</scope>
    <source>
        <strain evidence="2 3">GAS138</strain>
    </source>
</reference>
<feature type="transmembrane region" description="Helical" evidence="1">
    <location>
        <begin position="12"/>
        <end position="34"/>
    </location>
</feature>
<feature type="transmembrane region" description="Helical" evidence="1">
    <location>
        <begin position="123"/>
        <end position="142"/>
    </location>
</feature>
<dbReference type="InterPro" id="IPR011672">
    <property type="entry name" value="DUF1614"/>
</dbReference>
<sequence length="239" mass="24779">MGSQVHYLPITPGLFSILVILVVGLVILIQLGILRYAYMRLGVSPRVALLLLFGSLIGSYFNIPITVLPGPPPVESGQIVDFFGMSYVVPVVVSWPGTVLAVNVGGALIPTVMSAYLVVRYQLWVKAAIATTAIAFIIHSMATPVPSLGIAVPVFAPVVSTAILAFILSREYAAPLAYIGGSMGTLIGADLSNLDKINGLGAPIASIGGAGTFDGIFLTGILAVLLAGIASPARPRPAW</sequence>
<dbReference type="RefSeq" id="WP_079599550.1">
    <property type="nucleotide sequence ID" value="NZ_LT670817.1"/>
</dbReference>
<keyword evidence="1" id="KW-0472">Membrane</keyword>
<evidence type="ECO:0000313" key="3">
    <source>
        <dbReference type="Proteomes" id="UP000189796"/>
    </source>
</evidence>
<dbReference type="AlphaFoldDB" id="A0A1M5GNC3"/>
<evidence type="ECO:0000256" key="1">
    <source>
        <dbReference type="SAM" id="Phobius"/>
    </source>
</evidence>
<feature type="transmembrane region" description="Helical" evidence="1">
    <location>
        <begin position="175"/>
        <end position="192"/>
    </location>
</feature>
<dbReference type="Proteomes" id="UP000189796">
    <property type="component" value="Chromosome I"/>
</dbReference>
<feature type="transmembrane region" description="Helical" evidence="1">
    <location>
        <begin position="46"/>
        <end position="67"/>
    </location>
</feature>
<feature type="transmembrane region" description="Helical" evidence="1">
    <location>
        <begin position="148"/>
        <end position="168"/>
    </location>
</feature>
<dbReference type="OrthoDB" id="9782559at2"/>
<evidence type="ECO:0000313" key="2">
    <source>
        <dbReference type="EMBL" id="SHG05051.1"/>
    </source>
</evidence>
<feature type="transmembrane region" description="Helical" evidence="1">
    <location>
        <begin position="87"/>
        <end position="111"/>
    </location>
</feature>
<gene>
    <name evidence="2" type="ORF">SAMN05443248_0103</name>
</gene>
<feature type="transmembrane region" description="Helical" evidence="1">
    <location>
        <begin position="204"/>
        <end position="230"/>
    </location>
</feature>
<proteinExistence type="predicted"/>
<name>A0A1M5GNC3_9BRAD</name>
<protein>
    <submittedName>
        <fullName evidence="2">Uncharacterized membrane protein</fullName>
    </submittedName>
</protein>
<keyword evidence="1" id="KW-0812">Transmembrane</keyword>
<keyword evidence="1" id="KW-1133">Transmembrane helix</keyword>
<organism evidence="2 3">
    <name type="scientific">Bradyrhizobium erythrophlei</name>
    <dbReference type="NCBI Taxonomy" id="1437360"/>
    <lineage>
        <taxon>Bacteria</taxon>
        <taxon>Pseudomonadati</taxon>
        <taxon>Pseudomonadota</taxon>
        <taxon>Alphaproteobacteria</taxon>
        <taxon>Hyphomicrobiales</taxon>
        <taxon>Nitrobacteraceae</taxon>
        <taxon>Bradyrhizobium</taxon>
    </lineage>
</organism>